<evidence type="ECO:0000256" key="4">
    <source>
        <dbReference type="ARBA" id="ARBA00023136"/>
    </source>
</evidence>
<evidence type="ECO:0000313" key="8">
    <source>
        <dbReference type="Proteomes" id="UP000887574"/>
    </source>
</evidence>
<organism evidence="8 9">
    <name type="scientific">Ditylenchus dipsaci</name>
    <dbReference type="NCBI Taxonomy" id="166011"/>
    <lineage>
        <taxon>Eukaryota</taxon>
        <taxon>Metazoa</taxon>
        <taxon>Ecdysozoa</taxon>
        <taxon>Nematoda</taxon>
        <taxon>Chromadorea</taxon>
        <taxon>Rhabditida</taxon>
        <taxon>Tylenchina</taxon>
        <taxon>Tylenchomorpha</taxon>
        <taxon>Sphaerularioidea</taxon>
        <taxon>Anguinidae</taxon>
        <taxon>Anguininae</taxon>
        <taxon>Ditylenchus</taxon>
    </lineage>
</organism>
<keyword evidence="7" id="KW-1133">Transmembrane helix</keyword>
<feature type="transmembrane region" description="Helical" evidence="7">
    <location>
        <begin position="158"/>
        <end position="176"/>
    </location>
</feature>
<feature type="compositionally biased region" description="Polar residues" evidence="6">
    <location>
        <begin position="305"/>
        <end position="318"/>
    </location>
</feature>
<dbReference type="PANTHER" id="PTHR10414">
    <property type="entry name" value="ETHANOLAMINEPHOSPHOTRANSFERASE"/>
    <property type="match status" value="1"/>
</dbReference>
<dbReference type="GO" id="GO:0006646">
    <property type="term" value="P:phosphatidylethanolamine biosynthetic process"/>
    <property type="evidence" value="ECO:0007669"/>
    <property type="project" value="TreeGrafter"/>
</dbReference>
<evidence type="ECO:0000313" key="9">
    <source>
        <dbReference type="WBParaSite" id="jg5099"/>
    </source>
</evidence>
<comment type="subcellular location">
    <subcellularLocation>
        <location evidence="1">Membrane</location>
    </subcellularLocation>
</comment>
<feature type="transmembrane region" description="Helical" evidence="7">
    <location>
        <begin position="281"/>
        <end position="300"/>
    </location>
</feature>
<dbReference type="Pfam" id="PF01066">
    <property type="entry name" value="CDP-OH_P_transf"/>
    <property type="match status" value="1"/>
</dbReference>
<dbReference type="AlphaFoldDB" id="A0A915EDY2"/>
<dbReference type="Gene3D" id="1.20.120.1760">
    <property type="match status" value="1"/>
</dbReference>
<dbReference type="WBParaSite" id="jg5099">
    <property type="protein sequence ID" value="jg5099"/>
    <property type="gene ID" value="jg5099"/>
</dbReference>
<sequence>MNYVCRNSGSPLFSTIRYGSPQPDYFRWTHNQSDHCTHSLAFLLLCYGNGSMTLDATDGKQARRTNSSSPLGELFDHGCDSCSQVLVTLNICYAMQLGTDRYMVLLVSVVAVLLFYCAHWATYCTDDCYWRPPHYCTFRTRSLEYRVVWCQTEGFSSVYLWSLVLLQFGGYLKIVLSEGVGKNGSTVAGTSVLFPLFPLLAICLPFVMVYSKSTSGIYDQHITLFCMCFGAVAAKATNRLIIAHMSRSELELWDWIYLSPLVMMFNQYYDFHFDEYKLLMYSTIYAYISLFVFCIFICHAPSQTPSTSSAHTRQLSQSSKEHLSKSK</sequence>
<dbReference type="InterPro" id="IPR000462">
    <property type="entry name" value="CDP-OH_P_trans"/>
</dbReference>
<dbReference type="GO" id="GO:0004307">
    <property type="term" value="F:ethanolaminephosphotransferase activity"/>
    <property type="evidence" value="ECO:0007669"/>
    <property type="project" value="TreeGrafter"/>
</dbReference>
<dbReference type="Proteomes" id="UP000887574">
    <property type="component" value="Unplaced"/>
</dbReference>
<keyword evidence="8" id="KW-1185">Reference proteome</keyword>
<dbReference type="GO" id="GO:0005789">
    <property type="term" value="C:endoplasmic reticulum membrane"/>
    <property type="evidence" value="ECO:0007669"/>
    <property type="project" value="TreeGrafter"/>
</dbReference>
<accession>A0A915EDY2</accession>
<protein>
    <submittedName>
        <fullName evidence="9">Uncharacterized protein</fullName>
    </submittedName>
</protein>
<name>A0A915EDY2_9BILA</name>
<dbReference type="InterPro" id="IPR048254">
    <property type="entry name" value="CDP_ALCOHOL_P_TRANSF_CS"/>
</dbReference>
<dbReference type="PANTHER" id="PTHR10414:SF41">
    <property type="entry name" value="CHOLINE_ETHANOLAMINEPHOSPHOTRANSFERASE 1-LIKE"/>
    <property type="match status" value="1"/>
</dbReference>
<reference evidence="9" key="1">
    <citation type="submission" date="2022-11" db="UniProtKB">
        <authorList>
            <consortium name="WormBaseParasite"/>
        </authorList>
    </citation>
    <scope>IDENTIFICATION</scope>
</reference>
<evidence type="ECO:0000256" key="2">
    <source>
        <dbReference type="ARBA" id="ARBA00010441"/>
    </source>
</evidence>
<feature type="transmembrane region" description="Helical" evidence="7">
    <location>
        <begin position="102"/>
        <end position="123"/>
    </location>
</feature>
<evidence type="ECO:0000256" key="7">
    <source>
        <dbReference type="SAM" id="Phobius"/>
    </source>
</evidence>
<comment type="similarity">
    <text evidence="2 5">Belongs to the CDP-alcohol phosphatidyltransferase class-I family.</text>
</comment>
<feature type="transmembrane region" description="Helical" evidence="7">
    <location>
        <begin position="188"/>
        <end position="210"/>
    </location>
</feature>
<keyword evidence="7" id="KW-0812">Transmembrane</keyword>
<dbReference type="InterPro" id="IPR043130">
    <property type="entry name" value="CDP-OH_PTrfase_TM_dom"/>
</dbReference>
<dbReference type="InterPro" id="IPR014472">
    <property type="entry name" value="CHOPT"/>
</dbReference>
<keyword evidence="4 7" id="KW-0472">Membrane</keyword>
<evidence type="ECO:0000256" key="5">
    <source>
        <dbReference type="RuleBase" id="RU003750"/>
    </source>
</evidence>
<evidence type="ECO:0000256" key="1">
    <source>
        <dbReference type="ARBA" id="ARBA00004370"/>
    </source>
</evidence>
<proteinExistence type="inferred from homology"/>
<dbReference type="GO" id="GO:0004142">
    <property type="term" value="F:diacylglycerol cholinephosphotransferase activity"/>
    <property type="evidence" value="ECO:0007669"/>
    <property type="project" value="TreeGrafter"/>
</dbReference>
<evidence type="ECO:0000256" key="6">
    <source>
        <dbReference type="SAM" id="MobiDB-lite"/>
    </source>
</evidence>
<feature type="region of interest" description="Disordered" evidence="6">
    <location>
        <begin position="305"/>
        <end position="327"/>
    </location>
</feature>
<evidence type="ECO:0000256" key="3">
    <source>
        <dbReference type="ARBA" id="ARBA00022679"/>
    </source>
</evidence>
<dbReference type="GO" id="GO:0005794">
    <property type="term" value="C:Golgi apparatus"/>
    <property type="evidence" value="ECO:0007669"/>
    <property type="project" value="TreeGrafter"/>
</dbReference>
<keyword evidence="3 5" id="KW-0808">Transferase</keyword>
<dbReference type="PROSITE" id="PS00379">
    <property type="entry name" value="CDP_ALCOHOL_P_TRANSF"/>
    <property type="match status" value="1"/>
</dbReference>